<dbReference type="EMBL" id="JAPDRQ010000099">
    <property type="protein sequence ID" value="KAJ9655334.1"/>
    <property type="molecule type" value="Genomic_DNA"/>
</dbReference>
<evidence type="ECO:0000313" key="2">
    <source>
        <dbReference type="Proteomes" id="UP001172386"/>
    </source>
</evidence>
<accession>A0ACC3A597</accession>
<dbReference type="Proteomes" id="UP001172386">
    <property type="component" value="Unassembled WGS sequence"/>
</dbReference>
<name>A0ACC3A597_9EURO</name>
<organism evidence="1 2">
    <name type="scientific">Neophaeococcomyces mojaviensis</name>
    <dbReference type="NCBI Taxonomy" id="3383035"/>
    <lineage>
        <taxon>Eukaryota</taxon>
        <taxon>Fungi</taxon>
        <taxon>Dikarya</taxon>
        <taxon>Ascomycota</taxon>
        <taxon>Pezizomycotina</taxon>
        <taxon>Eurotiomycetes</taxon>
        <taxon>Chaetothyriomycetidae</taxon>
        <taxon>Chaetothyriales</taxon>
        <taxon>Chaetothyriales incertae sedis</taxon>
        <taxon>Neophaeococcomyces</taxon>
    </lineage>
</organism>
<gene>
    <name evidence="1" type="ORF">H2198_005789</name>
</gene>
<comment type="caution">
    <text evidence="1">The sequence shown here is derived from an EMBL/GenBank/DDBJ whole genome shotgun (WGS) entry which is preliminary data.</text>
</comment>
<sequence length="121" mass="13736">MADQSPEWKPKARPTSIVALNFSAALDDIFNLGPSGELAMNVEQKKNEVKSHEQKLQELDNRIRQANEQLKRLESKHRRMQSENILSSRGRRSQHNTSSSDSEGTTYTDRHSSPTSDTADR</sequence>
<proteinExistence type="predicted"/>
<evidence type="ECO:0000313" key="1">
    <source>
        <dbReference type="EMBL" id="KAJ9655334.1"/>
    </source>
</evidence>
<keyword evidence="2" id="KW-1185">Reference proteome</keyword>
<protein>
    <submittedName>
        <fullName evidence="1">Uncharacterized protein</fullName>
    </submittedName>
</protein>
<reference evidence="1" key="1">
    <citation type="submission" date="2022-10" db="EMBL/GenBank/DDBJ databases">
        <title>Culturing micro-colonial fungi from biological soil crusts in the Mojave desert and describing Neophaeococcomyces mojavensis, and introducing the new genera and species Taxawa tesnikishii.</title>
        <authorList>
            <person name="Kurbessoian T."/>
            <person name="Stajich J.E."/>
        </authorList>
    </citation>
    <scope>NUCLEOTIDE SEQUENCE</scope>
    <source>
        <strain evidence="1">JES_112</strain>
    </source>
</reference>